<accession>A0A085JET1</accession>
<dbReference type="GO" id="GO:0006355">
    <property type="term" value="P:regulation of DNA-templated transcription"/>
    <property type="evidence" value="ECO:0007669"/>
    <property type="project" value="UniProtKB-ARBA"/>
</dbReference>
<keyword evidence="6" id="KW-1185">Reference proteome</keyword>
<dbReference type="InterPro" id="IPR011991">
    <property type="entry name" value="ArsR-like_HTH"/>
</dbReference>
<protein>
    <submittedName>
        <fullName evidence="5">Leucine-responsive regulatory protein</fullName>
    </submittedName>
</protein>
<name>A0A085JET1_9GAMM</name>
<dbReference type="InterPro" id="IPR019888">
    <property type="entry name" value="Tscrpt_reg_AsnC-like"/>
</dbReference>
<dbReference type="PROSITE" id="PS50956">
    <property type="entry name" value="HTH_ASNC_2"/>
    <property type="match status" value="1"/>
</dbReference>
<gene>
    <name evidence="5" type="ORF">GTPT_2278</name>
</gene>
<reference evidence="5 6" key="1">
    <citation type="submission" date="2014-05" db="EMBL/GenBank/DDBJ databases">
        <title>ATOL: Assembling a taxonomically balanced genome-scale reconstruction of the evolutionary history of the Enterobacteriaceae.</title>
        <authorList>
            <person name="Plunkett G.III."/>
            <person name="Neeno-Eckwall E.C."/>
            <person name="Glasner J.D."/>
            <person name="Perna N.T."/>
        </authorList>
    </citation>
    <scope>NUCLEOTIDE SEQUENCE [LARGE SCALE GENOMIC DNA]</scope>
    <source>
        <strain evidence="5 6">ATCC 33301</strain>
    </source>
</reference>
<proteinExistence type="predicted"/>
<sequence>MNGLLKLDRLDIAILSHLQKDGRISNVHLADAVGLSPSPCLQRVKRLEAAGFITGYEAHINLAKITESVSVFTEVTLAGHRREDFRRFEQRLAQVSEIMECHVITGGYDYLLRFMTRSIEHYQQVIEGLLDDDIGIEKYFSYIVIKSPILKSSMPLQNLLGHQERAGDEESTVGR</sequence>
<dbReference type="PANTHER" id="PTHR30154">
    <property type="entry name" value="LEUCINE-RESPONSIVE REGULATORY PROTEIN"/>
    <property type="match status" value="1"/>
</dbReference>
<dbReference type="eggNOG" id="COG1522">
    <property type="taxonomic scope" value="Bacteria"/>
</dbReference>
<dbReference type="InterPro" id="IPR019887">
    <property type="entry name" value="Tscrpt_reg_AsnC/Lrp_C"/>
</dbReference>
<dbReference type="AlphaFoldDB" id="A0A085JET1"/>
<evidence type="ECO:0000256" key="2">
    <source>
        <dbReference type="ARBA" id="ARBA00023125"/>
    </source>
</evidence>
<dbReference type="PRINTS" id="PR00033">
    <property type="entry name" value="HTHASNC"/>
</dbReference>
<keyword evidence="1" id="KW-0805">Transcription regulation</keyword>
<dbReference type="EMBL" id="JMPR01000035">
    <property type="protein sequence ID" value="KFD18977.1"/>
    <property type="molecule type" value="Genomic_DNA"/>
</dbReference>
<dbReference type="Proteomes" id="UP000028602">
    <property type="component" value="Unassembled WGS sequence"/>
</dbReference>
<dbReference type="Pfam" id="PF01037">
    <property type="entry name" value="AsnC_trans_reg"/>
    <property type="match status" value="1"/>
</dbReference>
<dbReference type="InterPro" id="IPR011008">
    <property type="entry name" value="Dimeric_a/b-barrel"/>
</dbReference>
<dbReference type="SMART" id="SM00344">
    <property type="entry name" value="HTH_ASNC"/>
    <property type="match status" value="1"/>
</dbReference>
<dbReference type="InterPro" id="IPR036390">
    <property type="entry name" value="WH_DNA-bd_sf"/>
</dbReference>
<evidence type="ECO:0000256" key="1">
    <source>
        <dbReference type="ARBA" id="ARBA00023015"/>
    </source>
</evidence>
<dbReference type="PANTHER" id="PTHR30154:SF34">
    <property type="entry name" value="TRANSCRIPTIONAL REGULATOR AZLB"/>
    <property type="match status" value="1"/>
</dbReference>
<comment type="caution">
    <text evidence="5">The sequence shown here is derived from an EMBL/GenBank/DDBJ whole genome shotgun (WGS) entry which is preliminary data.</text>
</comment>
<dbReference type="GO" id="GO:0043200">
    <property type="term" value="P:response to amino acid"/>
    <property type="evidence" value="ECO:0007669"/>
    <property type="project" value="TreeGrafter"/>
</dbReference>
<dbReference type="SUPFAM" id="SSF46785">
    <property type="entry name" value="Winged helix' DNA-binding domain"/>
    <property type="match status" value="1"/>
</dbReference>
<dbReference type="Gene3D" id="3.30.70.920">
    <property type="match status" value="1"/>
</dbReference>
<keyword evidence="3" id="KW-0804">Transcription</keyword>
<keyword evidence="2" id="KW-0238">DNA-binding</keyword>
<dbReference type="InterPro" id="IPR036388">
    <property type="entry name" value="WH-like_DNA-bd_sf"/>
</dbReference>
<evidence type="ECO:0000313" key="6">
    <source>
        <dbReference type="Proteomes" id="UP000028602"/>
    </source>
</evidence>
<dbReference type="InterPro" id="IPR000485">
    <property type="entry name" value="AsnC-type_HTH_dom"/>
</dbReference>
<evidence type="ECO:0000259" key="4">
    <source>
        <dbReference type="PROSITE" id="PS50956"/>
    </source>
</evidence>
<dbReference type="OrthoDB" id="166264at2"/>
<dbReference type="Pfam" id="PF13412">
    <property type="entry name" value="HTH_24"/>
    <property type="match status" value="1"/>
</dbReference>
<evidence type="ECO:0000313" key="5">
    <source>
        <dbReference type="EMBL" id="KFD18977.1"/>
    </source>
</evidence>
<dbReference type="Gene3D" id="1.10.10.10">
    <property type="entry name" value="Winged helix-like DNA-binding domain superfamily/Winged helix DNA-binding domain"/>
    <property type="match status" value="1"/>
</dbReference>
<dbReference type="SUPFAM" id="SSF54909">
    <property type="entry name" value="Dimeric alpha+beta barrel"/>
    <property type="match status" value="1"/>
</dbReference>
<feature type="domain" description="HTH asnC-type" evidence="4">
    <location>
        <begin position="7"/>
        <end position="81"/>
    </location>
</feature>
<dbReference type="CDD" id="cd00090">
    <property type="entry name" value="HTH_ARSR"/>
    <property type="match status" value="1"/>
</dbReference>
<dbReference type="RefSeq" id="WP_025901679.1">
    <property type="nucleotide sequence ID" value="NZ_ATMJ01000021.1"/>
</dbReference>
<dbReference type="GO" id="GO:0005829">
    <property type="term" value="C:cytosol"/>
    <property type="evidence" value="ECO:0007669"/>
    <property type="project" value="TreeGrafter"/>
</dbReference>
<dbReference type="GO" id="GO:0043565">
    <property type="term" value="F:sequence-specific DNA binding"/>
    <property type="evidence" value="ECO:0007669"/>
    <property type="project" value="InterPro"/>
</dbReference>
<evidence type="ECO:0000256" key="3">
    <source>
        <dbReference type="ARBA" id="ARBA00023163"/>
    </source>
</evidence>
<organism evidence="5 6">
    <name type="scientific">Tatumella ptyseos ATCC 33301</name>
    <dbReference type="NCBI Taxonomy" id="1005995"/>
    <lineage>
        <taxon>Bacteria</taxon>
        <taxon>Pseudomonadati</taxon>
        <taxon>Pseudomonadota</taxon>
        <taxon>Gammaproteobacteria</taxon>
        <taxon>Enterobacterales</taxon>
        <taxon>Erwiniaceae</taxon>
        <taxon>Tatumella</taxon>
    </lineage>
</organism>